<dbReference type="AlphaFoldDB" id="A0A4R2L416"/>
<dbReference type="Proteomes" id="UP000295765">
    <property type="component" value="Unassembled WGS sequence"/>
</dbReference>
<evidence type="ECO:0000256" key="1">
    <source>
        <dbReference type="SAM" id="Phobius"/>
    </source>
</evidence>
<feature type="transmembrane region" description="Helical" evidence="1">
    <location>
        <begin position="44"/>
        <end position="63"/>
    </location>
</feature>
<evidence type="ECO:0000313" key="3">
    <source>
        <dbReference type="Proteomes" id="UP000295765"/>
    </source>
</evidence>
<feature type="transmembrane region" description="Helical" evidence="1">
    <location>
        <begin position="208"/>
        <end position="227"/>
    </location>
</feature>
<evidence type="ECO:0000313" key="2">
    <source>
        <dbReference type="EMBL" id="TCO81297.1"/>
    </source>
</evidence>
<keyword evidence="1" id="KW-0472">Membrane</keyword>
<feature type="transmembrane region" description="Helical" evidence="1">
    <location>
        <begin position="183"/>
        <end position="202"/>
    </location>
</feature>
<keyword evidence="1" id="KW-1133">Transmembrane helix</keyword>
<dbReference type="OrthoDB" id="4760162at2"/>
<reference evidence="2 3" key="1">
    <citation type="submission" date="2019-03" db="EMBL/GenBank/DDBJ databases">
        <title>Genomic Encyclopedia of Type Strains, Phase IV (KMG-IV): sequencing the most valuable type-strain genomes for metagenomic binning, comparative biology and taxonomic classification.</title>
        <authorList>
            <person name="Goeker M."/>
        </authorList>
    </citation>
    <scope>NUCLEOTIDE SEQUENCE [LARGE SCALE GENOMIC DNA]</scope>
    <source>
        <strain evidence="2 3">DSM 25287</strain>
    </source>
</reference>
<dbReference type="EMBL" id="SLWY01000009">
    <property type="protein sequence ID" value="TCO81297.1"/>
    <property type="molecule type" value="Genomic_DNA"/>
</dbReference>
<dbReference type="Pfam" id="PF14023">
    <property type="entry name" value="Bestrophin-like"/>
    <property type="match status" value="1"/>
</dbReference>
<keyword evidence="3" id="KW-1185">Reference proteome</keyword>
<dbReference type="RefSeq" id="WP_132541998.1">
    <property type="nucleotide sequence ID" value="NZ_SLWY01000009.1"/>
</dbReference>
<proteinExistence type="predicted"/>
<sequence length="253" mass="27194">MNPTVIGLIVFACALGGALAGSRLRRWLPEHHVSDDSRDTVKLGIGLVATMTALVLGLVTASAKNSFETLDSTVKHAAADLLAFDRALARYGPEAAPLREELKRAVAVKIEMTWPSDPGRAAQLDPVATTAMVETLMERIAALTPHSESQRRLQARALEFGEALLGARWIVVAGAGTSVPPPFLVILVLWLTITFTCFGLLAPHNPTVIGVLVVCAFCVGSAVFLILEMDRPFDGLIKVSAEPLRYAYARLNR</sequence>
<organism evidence="2 3">
    <name type="scientific">Plasticicumulans lactativorans</name>
    <dbReference type="NCBI Taxonomy" id="1133106"/>
    <lineage>
        <taxon>Bacteria</taxon>
        <taxon>Pseudomonadati</taxon>
        <taxon>Pseudomonadota</taxon>
        <taxon>Gammaproteobacteria</taxon>
        <taxon>Candidatus Competibacteraceae</taxon>
        <taxon>Plasticicumulans</taxon>
    </lineage>
</organism>
<protein>
    <submittedName>
        <fullName evidence="2">Uncharacterized protein DUF4239</fullName>
    </submittedName>
</protein>
<keyword evidence="1" id="KW-0812">Transmembrane</keyword>
<accession>A0A4R2L416</accession>
<gene>
    <name evidence="2" type="ORF">EV699_109139</name>
</gene>
<name>A0A4R2L416_9GAMM</name>
<comment type="caution">
    <text evidence="2">The sequence shown here is derived from an EMBL/GenBank/DDBJ whole genome shotgun (WGS) entry which is preliminary data.</text>
</comment>
<dbReference type="InterPro" id="IPR025333">
    <property type="entry name" value="DUF4239"/>
</dbReference>